<dbReference type="OrthoDB" id="82434at2"/>
<sequence length="345" mass="41573">MKKIFLLIFTIILILSCNNGYNSKETRSDKMTEKEKEEFEKIQNMSPNEVKTLGLLKAINNPFENIFFEYEQRYDMYFRIKRGEKEEFFIPSEKNIRELVEKYPVTPIEKEYFEKKETLKEAIQKNSVFKEFSAPVNEYFEYAEKKISKMKEIENYYKSDEYKKDNFQKGKILDREYEEIRMSYSSYNNNIKSKFQNLDSLAAKYSLNDLKNSGQTAAYNIYRIKFIISLIDEKFYNIDLEDEKNNNFINQLEILGKDFKLAVSQAEKIKDSEIEKEKMDIEKYKTFVKEAKKSVKNFYKGLKKLKKKNSNSDDELVIFENSKYNNLQFYKDNEKNEKMKIFYRK</sequence>
<dbReference type="InterPro" id="IPR024291">
    <property type="entry name" value="DUF3829"/>
</dbReference>
<dbReference type="AlphaFoldDB" id="A0A510K6V8"/>
<proteinExistence type="predicted"/>
<dbReference type="Proteomes" id="UP000422644">
    <property type="component" value="Chromosome"/>
</dbReference>
<evidence type="ECO:0000313" key="1">
    <source>
        <dbReference type="EMBL" id="BBM46185.1"/>
    </source>
</evidence>
<keyword evidence="2" id="KW-1185">Reference proteome</keyword>
<protein>
    <submittedName>
        <fullName evidence="1">UDP-glucose 4-epimerase</fullName>
    </submittedName>
</protein>
<reference evidence="1 2" key="1">
    <citation type="submission" date="2019-07" db="EMBL/GenBank/DDBJ databases">
        <title>Complete Genome Sequence of Leptotrichia trevisanii Strain JMUB3870.</title>
        <authorList>
            <person name="Watanabe S."/>
            <person name="Cui L."/>
        </authorList>
    </citation>
    <scope>NUCLEOTIDE SEQUENCE [LARGE SCALE GENOMIC DNA]</scope>
    <source>
        <strain evidence="1 2">JMUB3870</strain>
    </source>
</reference>
<organism evidence="1 2">
    <name type="scientific">Leptotrichia trevisanii</name>
    <dbReference type="NCBI Taxonomy" id="109328"/>
    <lineage>
        <taxon>Bacteria</taxon>
        <taxon>Fusobacteriati</taxon>
        <taxon>Fusobacteriota</taxon>
        <taxon>Fusobacteriia</taxon>
        <taxon>Fusobacteriales</taxon>
        <taxon>Leptotrichiaceae</taxon>
        <taxon>Leptotrichia</taxon>
    </lineage>
</organism>
<dbReference type="RefSeq" id="WP_155283141.1">
    <property type="nucleotide sequence ID" value="NZ_AP019831.1"/>
</dbReference>
<accession>A0A510K6V8</accession>
<evidence type="ECO:0000313" key="2">
    <source>
        <dbReference type="Proteomes" id="UP000422644"/>
    </source>
</evidence>
<name>A0A510K6V8_9FUSO</name>
<gene>
    <name evidence="1" type="primary">galE</name>
    <name evidence="1" type="ORF">JMUB3870_2318</name>
</gene>
<dbReference type="EMBL" id="AP019831">
    <property type="protein sequence ID" value="BBM46185.1"/>
    <property type="molecule type" value="Genomic_DNA"/>
</dbReference>
<dbReference type="PROSITE" id="PS51257">
    <property type="entry name" value="PROKAR_LIPOPROTEIN"/>
    <property type="match status" value="1"/>
</dbReference>
<dbReference type="Pfam" id="PF12889">
    <property type="entry name" value="DUF3829"/>
    <property type="match status" value="1"/>
</dbReference>